<reference evidence="1 2" key="1">
    <citation type="submission" date="2016-06" db="EMBL/GenBank/DDBJ databases">
        <title>Comparative genomics of the ectomycorrhizal sister species Rhizopogon vinicolor and Rhizopogon vesiculosus (Basidiomycota: Boletales) reveals a divergence of the mating type B locus.</title>
        <authorList>
            <consortium name="DOE Joint Genome Institute"/>
            <person name="Mujic A.B."/>
            <person name="Kuo A."/>
            <person name="Tritt A."/>
            <person name="Lipzen A."/>
            <person name="Chen C."/>
            <person name="Johnson J."/>
            <person name="Sharma A."/>
            <person name="Barry K."/>
            <person name="Grigoriev I.V."/>
            <person name="Spatafora J.W."/>
        </authorList>
    </citation>
    <scope>NUCLEOTIDE SEQUENCE [LARGE SCALE GENOMIC DNA]</scope>
    <source>
        <strain evidence="1 2">AM-OR11-026</strain>
    </source>
</reference>
<dbReference type="InParanoid" id="A0A1B7MTJ2"/>
<evidence type="ECO:0000313" key="2">
    <source>
        <dbReference type="Proteomes" id="UP000092154"/>
    </source>
</evidence>
<organism evidence="1 2">
    <name type="scientific">Rhizopogon vinicolor AM-OR11-026</name>
    <dbReference type="NCBI Taxonomy" id="1314800"/>
    <lineage>
        <taxon>Eukaryota</taxon>
        <taxon>Fungi</taxon>
        <taxon>Dikarya</taxon>
        <taxon>Basidiomycota</taxon>
        <taxon>Agaricomycotina</taxon>
        <taxon>Agaricomycetes</taxon>
        <taxon>Agaricomycetidae</taxon>
        <taxon>Boletales</taxon>
        <taxon>Suillineae</taxon>
        <taxon>Rhizopogonaceae</taxon>
        <taxon>Rhizopogon</taxon>
    </lineage>
</organism>
<dbReference type="AlphaFoldDB" id="A0A1B7MTJ2"/>
<name>A0A1B7MTJ2_9AGAM</name>
<protein>
    <recommendedName>
        <fullName evidence="3">RNI-like protein</fullName>
    </recommendedName>
</protein>
<proteinExistence type="predicted"/>
<evidence type="ECO:0008006" key="3">
    <source>
        <dbReference type="Google" id="ProtNLM"/>
    </source>
</evidence>
<accession>A0A1B7MTJ2</accession>
<dbReference type="OrthoDB" id="2692326at2759"/>
<sequence length="202" mass="22735">MEMECKPPSPSRWKSCDDDVRLSIQFYWDIYIRMPPSIIFDICGMVTQGSTIHSLCVSSADDLQEHFWHTGFATLPALAEIHVNSSIRGLLDALRVEGAQSADVAYPSLRVLGLQDIDFRGNESGDLHKAVRIRDEPYPSLSELRIVNCRGLTADQVELLEDVVDDVYWDDVEAAVEESEPEPESEPESSYSSCRCVFFLLC</sequence>
<dbReference type="EMBL" id="KV448455">
    <property type="protein sequence ID" value="OAX35932.1"/>
    <property type="molecule type" value="Genomic_DNA"/>
</dbReference>
<gene>
    <name evidence="1" type="ORF">K503DRAFT_802425</name>
</gene>
<dbReference type="Proteomes" id="UP000092154">
    <property type="component" value="Unassembled WGS sequence"/>
</dbReference>
<evidence type="ECO:0000313" key="1">
    <source>
        <dbReference type="EMBL" id="OAX35932.1"/>
    </source>
</evidence>
<dbReference type="STRING" id="1314800.A0A1B7MTJ2"/>
<keyword evidence="2" id="KW-1185">Reference proteome</keyword>